<name>A0AAN5I586_9BILA</name>
<reference evidence="2" key="1">
    <citation type="submission" date="2022-10" db="EMBL/GenBank/DDBJ databases">
        <title>Genome assembly of Pristionchus species.</title>
        <authorList>
            <person name="Yoshida K."/>
            <person name="Sommer R.J."/>
        </authorList>
    </citation>
    <scope>NUCLEOTIDE SEQUENCE [LARGE SCALE GENOMIC DNA]</scope>
    <source>
        <strain evidence="2">RS5460</strain>
    </source>
</reference>
<proteinExistence type="predicted"/>
<sequence>LTAKITALEGKQGAPEVFVDPKTGITHQIKSSGAIPKTTPAQCATVGAVTAEKTEEIEALLAEMEKRMRQKKIIQDNQVQKLMELIIQFAPAEYKEVVLQMIKTEVTSQ</sequence>
<organism evidence="1 2">
    <name type="scientific">Pristionchus mayeri</name>
    <dbReference type="NCBI Taxonomy" id="1317129"/>
    <lineage>
        <taxon>Eukaryota</taxon>
        <taxon>Metazoa</taxon>
        <taxon>Ecdysozoa</taxon>
        <taxon>Nematoda</taxon>
        <taxon>Chromadorea</taxon>
        <taxon>Rhabditida</taxon>
        <taxon>Rhabditina</taxon>
        <taxon>Diplogasteromorpha</taxon>
        <taxon>Diplogasteroidea</taxon>
        <taxon>Neodiplogasteridae</taxon>
        <taxon>Pristionchus</taxon>
    </lineage>
</organism>
<evidence type="ECO:0000313" key="2">
    <source>
        <dbReference type="Proteomes" id="UP001328107"/>
    </source>
</evidence>
<dbReference type="EMBL" id="BTRK01000005">
    <property type="protein sequence ID" value="GMR52723.1"/>
    <property type="molecule type" value="Genomic_DNA"/>
</dbReference>
<comment type="caution">
    <text evidence="1">The sequence shown here is derived from an EMBL/GenBank/DDBJ whole genome shotgun (WGS) entry which is preliminary data.</text>
</comment>
<gene>
    <name evidence="1" type="ORF">PMAYCL1PPCAC_22918</name>
</gene>
<keyword evidence="2" id="KW-1185">Reference proteome</keyword>
<evidence type="ECO:0000313" key="1">
    <source>
        <dbReference type="EMBL" id="GMR52723.1"/>
    </source>
</evidence>
<accession>A0AAN5I586</accession>
<dbReference type="AlphaFoldDB" id="A0AAN5I586"/>
<feature type="non-terminal residue" evidence="1">
    <location>
        <position position="109"/>
    </location>
</feature>
<protein>
    <submittedName>
        <fullName evidence="1">Uncharacterized protein</fullName>
    </submittedName>
</protein>
<dbReference type="Proteomes" id="UP001328107">
    <property type="component" value="Unassembled WGS sequence"/>
</dbReference>
<feature type="non-terminal residue" evidence="1">
    <location>
        <position position="1"/>
    </location>
</feature>